<dbReference type="Proteomes" id="UP000254879">
    <property type="component" value="Unassembled WGS sequence"/>
</dbReference>
<protein>
    <recommendedName>
        <fullName evidence="3">Lipoprotein</fullName>
    </recommendedName>
</protein>
<proteinExistence type="predicted"/>
<dbReference type="AlphaFoldDB" id="A0A378MBL6"/>
<sequence>MGIIKKKSFWLMLGLVLLLLSACGKDPREDMIQSLAKVSNMKQGAGTFEMKIKDLQLGDTSQNSSVAMVTSQIKNARISGDYIKNNKAAEVNIKLQAAGLEIPFTLVGNGKDTYISTDFVQPVVKIASSFGQNVPVNEAQLEKIKGKYLSLQEVNKLSQTETKNNQIDPKTAEAFAKDYQKEVRDYLKKLDKKSFTVDGDVITHTFDKKEMLEVVKLAQKTAESKKEYAEYKKLFSEKNFQKALDTFQKLTLKLSVNKKTDKTDMIYTIVPKDQQSLKSLALEMTVTPSKYKKAPVMPKKADILSNEEFQKLLSQPKPQTQTQPQVKITDEQFKQVLNQIKQVKATGQTIDAAKKQQLLQTYKAYLSDEQYKELRTELDK</sequence>
<gene>
    <name evidence="1" type="ORF">NCTC10815_01020</name>
</gene>
<dbReference type="PROSITE" id="PS51257">
    <property type="entry name" value="PROKAR_LIPOPROTEIN"/>
    <property type="match status" value="1"/>
</dbReference>
<reference evidence="1 2" key="1">
    <citation type="submission" date="2018-06" db="EMBL/GenBank/DDBJ databases">
        <authorList>
            <consortium name="Pathogen Informatics"/>
            <person name="Doyle S."/>
        </authorList>
    </citation>
    <scope>NUCLEOTIDE SEQUENCE [LARGE SCALE GENOMIC DNA]</scope>
    <source>
        <strain evidence="2">NCTC 10815</strain>
    </source>
</reference>
<evidence type="ECO:0000313" key="2">
    <source>
        <dbReference type="Proteomes" id="UP000254879"/>
    </source>
</evidence>
<organism evidence="1 2">
    <name type="scientific">Listeria grayi</name>
    <name type="common">Listeria murrayi</name>
    <dbReference type="NCBI Taxonomy" id="1641"/>
    <lineage>
        <taxon>Bacteria</taxon>
        <taxon>Bacillati</taxon>
        <taxon>Bacillota</taxon>
        <taxon>Bacilli</taxon>
        <taxon>Bacillales</taxon>
        <taxon>Listeriaceae</taxon>
        <taxon>Listeria</taxon>
    </lineage>
</organism>
<dbReference type="EMBL" id="UGPG01000001">
    <property type="protein sequence ID" value="STY43718.1"/>
    <property type="molecule type" value="Genomic_DNA"/>
</dbReference>
<name>A0A378MBL6_LISGR</name>
<evidence type="ECO:0008006" key="3">
    <source>
        <dbReference type="Google" id="ProtNLM"/>
    </source>
</evidence>
<dbReference type="RefSeq" id="WP_003755051.1">
    <property type="nucleotide sequence ID" value="NZ_CABKNG010000001.1"/>
</dbReference>
<accession>A0A378MBL6</accession>
<evidence type="ECO:0000313" key="1">
    <source>
        <dbReference type="EMBL" id="STY43718.1"/>
    </source>
</evidence>